<proteinExistence type="predicted"/>
<evidence type="ECO:0000313" key="2">
    <source>
        <dbReference type="Proteomes" id="UP000273307"/>
    </source>
</evidence>
<keyword evidence="2" id="KW-1185">Reference proteome</keyword>
<gene>
    <name evidence="1" type="ORF">LAUMK136_04199</name>
</gene>
<sequence length="85" mass="9686">MIGRHPPESLMPRGLTGRVPPMGKRIAAPIVFISCKAMFALIRGLLNVTLRLNDSLLSALWSLLFQYLDKRVTYLLYMQVRRLSV</sequence>
<evidence type="ECO:0000313" key="1">
    <source>
        <dbReference type="EMBL" id="VBA41710.1"/>
    </source>
</evidence>
<dbReference type="Proteomes" id="UP000273307">
    <property type="component" value="Unassembled WGS sequence"/>
</dbReference>
<protein>
    <submittedName>
        <fullName evidence="1">Uncharacterized protein</fullName>
    </submittedName>
</protein>
<accession>A0A498QD79</accession>
<name>A0A498QD79_9MYCO</name>
<dbReference type="AlphaFoldDB" id="A0A498QD79"/>
<reference evidence="1 2" key="1">
    <citation type="submission" date="2018-09" db="EMBL/GenBank/DDBJ databases">
        <authorList>
            <person name="Tagini F."/>
        </authorList>
    </citation>
    <scope>NUCLEOTIDE SEQUENCE [LARGE SCALE GENOMIC DNA]</scope>
    <source>
        <strain evidence="1 2">MK136</strain>
    </source>
</reference>
<dbReference type="EMBL" id="UPHP01000114">
    <property type="protein sequence ID" value="VBA41710.1"/>
    <property type="molecule type" value="Genomic_DNA"/>
</dbReference>
<organism evidence="1 2">
    <name type="scientific">Mycobacterium attenuatum</name>
    <dbReference type="NCBI Taxonomy" id="2341086"/>
    <lineage>
        <taxon>Bacteria</taxon>
        <taxon>Bacillati</taxon>
        <taxon>Actinomycetota</taxon>
        <taxon>Actinomycetes</taxon>
        <taxon>Mycobacteriales</taxon>
        <taxon>Mycobacteriaceae</taxon>
        <taxon>Mycobacterium</taxon>
    </lineage>
</organism>